<dbReference type="GO" id="GO:0070286">
    <property type="term" value="P:axonemal dynein complex assembly"/>
    <property type="evidence" value="ECO:0007669"/>
    <property type="project" value="InterPro"/>
</dbReference>
<dbReference type="InterPro" id="IPR039505">
    <property type="entry name" value="DRC1/2_N"/>
</dbReference>
<name>A0A8J2X138_9STRA</name>
<sequence length="679" mass="78720">MADAEPKEFDTNVADADERKRIRAQRIEARRDAEKGALDKANEERKAAERSQGKQQIAESLSHLDKKKSSGIEKVTDVRVAADWREAQRRVAEEKKRQDRLQRLQEEAVSSGKQNAIIEARWAELVEQNIPRELHDAIEVQKEACAEILRSKDELIKEFRQELKKKDEEYVKALKQQKEDINQLLERMRQEFKELQGEYEVELEAIEDAFLAERDELLNKNREEIDALYEKRKEAELKFLENRRAREEKHRQEIEDMLVKDGEEYNKLKIKLENDVQTLERQLEEMRATYQLNTEKLDYNYRVLTERDSENSTTLQQLKRKQNKLKDVLSRVMAKYQETDERDKNENERLTEEYKRMTKAYRDLQLKFRHFEVTDRQKFDRVWQMHEAEVNELVGKVLQADELIHKQQLGWDWKPPDLEALRALARPDAATQAREEALERKRLEEEEAARPKVSGAKLKACLELLSAEAGFLVEKKVRDALDELPEDEAELAQAESLLRALGARDDADILLLVSKFFSDGPADTEGEGDAAARALATRIKPEDVVGAAQSFVEERRRNAALKPPAADTVIGAEPVGLAAEREKERHAKQREYWTKMANVVSDDTFEVWQELEKQLEKYNTVLKQRSQEIARVTSLQEQNAQLKALINQYLNAKVNDELIVPPAATIAMNQQAAQTSAEG</sequence>
<feature type="region of interest" description="Disordered" evidence="4">
    <location>
        <begin position="28"/>
        <end position="69"/>
    </location>
</feature>
<feature type="domain" description="Dynein regulatory complex protein 1 C-terminal" evidence="6">
    <location>
        <begin position="591"/>
        <end position="650"/>
    </location>
</feature>
<dbReference type="GO" id="GO:0005858">
    <property type="term" value="C:axonemal dynein complex"/>
    <property type="evidence" value="ECO:0007669"/>
    <property type="project" value="InterPro"/>
</dbReference>
<comment type="similarity">
    <text evidence="1">Belongs to the DRC1 family.</text>
</comment>
<feature type="domain" description="Dynein regulatory complex protein 1/2 N-terminal" evidence="5">
    <location>
        <begin position="80"/>
        <end position="181"/>
    </location>
</feature>
<dbReference type="Proteomes" id="UP000789595">
    <property type="component" value="Unassembled WGS sequence"/>
</dbReference>
<dbReference type="PANTHER" id="PTHR21625">
    <property type="entry name" value="NYD-SP28 PROTEIN"/>
    <property type="match status" value="1"/>
</dbReference>
<proteinExistence type="inferred from homology"/>
<comment type="caution">
    <text evidence="7">The sequence shown here is derived from an EMBL/GenBank/DDBJ whole genome shotgun (WGS) entry which is preliminary data.</text>
</comment>
<evidence type="ECO:0008006" key="9">
    <source>
        <dbReference type="Google" id="ProtNLM"/>
    </source>
</evidence>
<feature type="compositionally biased region" description="Basic and acidic residues" evidence="4">
    <location>
        <begin position="28"/>
        <end position="52"/>
    </location>
</feature>
<dbReference type="GO" id="GO:0003352">
    <property type="term" value="P:regulation of cilium movement"/>
    <property type="evidence" value="ECO:0007669"/>
    <property type="project" value="TreeGrafter"/>
</dbReference>
<dbReference type="InterPro" id="IPR039750">
    <property type="entry name" value="DRC1/DRC2"/>
</dbReference>
<evidence type="ECO:0000313" key="8">
    <source>
        <dbReference type="Proteomes" id="UP000789595"/>
    </source>
</evidence>
<evidence type="ECO:0000256" key="4">
    <source>
        <dbReference type="SAM" id="MobiDB-lite"/>
    </source>
</evidence>
<dbReference type="OrthoDB" id="10260459at2759"/>
<feature type="coiled-coil region" evidence="3">
    <location>
        <begin position="608"/>
        <end position="655"/>
    </location>
</feature>
<dbReference type="AlphaFoldDB" id="A0A8J2X138"/>
<dbReference type="PANTHER" id="PTHR21625:SF1">
    <property type="entry name" value="DYNEIN REGULATORY COMPLEX PROTEIN 1"/>
    <property type="match status" value="1"/>
</dbReference>
<protein>
    <recommendedName>
        <fullName evidence="9">Dynein regulatory complex protein 1</fullName>
    </recommendedName>
</protein>
<accession>A0A8J2X138</accession>
<evidence type="ECO:0000259" key="6">
    <source>
        <dbReference type="Pfam" id="PF14775"/>
    </source>
</evidence>
<dbReference type="EMBL" id="CAKKNE010000005">
    <property type="protein sequence ID" value="CAH0376552.1"/>
    <property type="molecule type" value="Genomic_DNA"/>
</dbReference>
<reference evidence="7" key="1">
    <citation type="submission" date="2021-11" db="EMBL/GenBank/DDBJ databases">
        <authorList>
            <consortium name="Genoscope - CEA"/>
            <person name="William W."/>
        </authorList>
    </citation>
    <scope>NUCLEOTIDE SEQUENCE</scope>
</reference>
<evidence type="ECO:0000313" key="7">
    <source>
        <dbReference type="EMBL" id="CAH0376552.1"/>
    </source>
</evidence>
<dbReference type="GO" id="GO:0060285">
    <property type="term" value="P:cilium-dependent cell motility"/>
    <property type="evidence" value="ECO:0007669"/>
    <property type="project" value="TreeGrafter"/>
</dbReference>
<organism evidence="7 8">
    <name type="scientific">Pelagomonas calceolata</name>
    <dbReference type="NCBI Taxonomy" id="35677"/>
    <lineage>
        <taxon>Eukaryota</taxon>
        <taxon>Sar</taxon>
        <taxon>Stramenopiles</taxon>
        <taxon>Ochrophyta</taxon>
        <taxon>Pelagophyceae</taxon>
        <taxon>Pelagomonadales</taxon>
        <taxon>Pelagomonadaceae</taxon>
        <taxon>Pelagomonas</taxon>
    </lineage>
</organism>
<evidence type="ECO:0000256" key="2">
    <source>
        <dbReference type="ARBA" id="ARBA00023054"/>
    </source>
</evidence>
<dbReference type="Pfam" id="PF14772">
    <property type="entry name" value="NYD-SP28"/>
    <property type="match status" value="1"/>
</dbReference>
<evidence type="ECO:0000256" key="3">
    <source>
        <dbReference type="SAM" id="Coils"/>
    </source>
</evidence>
<evidence type="ECO:0000259" key="5">
    <source>
        <dbReference type="Pfam" id="PF14772"/>
    </source>
</evidence>
<feature type="coiled-coil region" evidence="3">
    <location>
        <begin position="149"/>
        <end position="367"/>
    </location>
</feature>
<keyword evidence="8" id="KW-1185">Reference proteome</keyword>
<evidence type="ECO:0000256" key="1">
    <source>
        <dbReference type="ARBA" id="ARBA00009688"/>
    </source>
</evidence>
<dbReference type="InterPro" id="IPR029440">
    <property type="entry name" value="DRC1_C"/>
</dbReference>
<gene>
    <name evidence="7" type="ORF">PECAL_5P11490</name>
</gene>
<dbReference type="Pfam" id="PF14775">
    <property type="entry name" value="NYD-SP28_assoc"/>
    <property type="match status" value="1"/>
</dbReference>
<keyword evidence="2 3" id="KW-0175">Coiled coil</keyword>